<reference evidence="2" key="2">
    <citation type="submission" date="2021-03" db="UniProtKB">
        <authorList>
            <consortium name="EnsemblPlants"/>
        </authorList>
    </citation>
    <scope>IDENTIFICATION</scope>
</reference>
<dbReference type="AlphaFoldDB" id="A0A803LVF3"/>
<sequence length="160" mass="18763">MERAQRIIEASDVRKIPLAKVKRKPEDIYQENRNRKPSRVESGEEGFRYNADRREIYMDIENKSILPKPNPMDIPIEQRNKKLWCEYHLECGRRCYVDSLRQPEASVNQEDKGSKPKVMEVDESPPSLMSIYMAENPKQYGRLKPTEEDESIPLGKNLDP</sequence>
<dbReference type="Gramene" id="AUR62019454-RA">
    <property type="protein sequence ID" value="AUR62019454-RA:cds"/>
    <property type="gene ID" value="AUR62019454"/>
</dbReference>
<feature type="compositionally biased region" description="Basic and acidic residues" evidence="1">
    <location>
        <begin position="109"/>
        <end position="120"/>
    </location>
</feature>
<evidence type="ECO:0000313" key="2">
    <source>
        <dbReference type="EnsemblPlants" id="AUR62019454-RA:cds"/>
    </source>
</evidence>
<feature type="region of interest" description="Disordered" evidence="1">
    <location>
        <begin position="101"/>
        <end position="123"/>
    </location>
</feature>
<reference evidence="2" key="1">
    <citation type="journal article" date="2017" name="Nature">
        <title>The genome of Chenopodium quinoa.</title>
        <authorList>
            <person name="Jarvis D.E."/>
            <person name="Ho Y.S."/>
            <person name="Lightfoot D.J."/>
            <person name="Schmoeckel S.M."/>
            <person name="Li B."/>
            <person name="Borm T.J.A."/>
            <person name="Ohyanagi H."/>
            <person name="Mineta K."/>
            <person name="Michell C.T."/>
            <person name="Saber N."/>
            <person name="Kharbatia N.M."/>
            <person name="Rupper R.R."/>
            <person name="Sharp A.R."/>
            <person name="Dally N."/>
            <person name="Boughton B.A."/>
            <person name="Woo Y.H."/>
            <person name="Gao G."/>
            <person name="Schijlen E.G.W.M."/>
            <person name="Guo X."/>
            <person name="Momin A.A."/>
            <person name="Negrao S."/>
            <person name="Al-Babili S."/>
            <person name="Gehring C."/>
            <person name="Roessner U."/>
            <person name="Jung C."/>
            <person name="Murphy K."/>
            <person name="Arold S.T."/>
            <person name="Gojobori T."/>
            <person name="van der Linden C.G."/>
            <person name="van Loo E.N."/>
            <person name="Jellen E.N."/>
            <person name="Maughan P.J."/>
            <person name="Tester M."/>
        </authorList>
    </citation>
    <scope>NUCLEOTIDE SEQUENCE [LARGE SCALE GENOMIC DNA]</scope>
    <source>
        <strain evidence="2">cv. PI 614886</strain>
    </source>
</reference>
<evidence type="ECO:0000256" key="1">
    <source>
        <dbReference type="SAM" id="MobiDB-lite"/>
    </source>
</evidence>
<dbReference type="EnsemblPlants" id="AUR62019454-RA">
    <property type="protein sequence ID" value="AUR62019454-RA:cds"/>
    <property type="gene ID" value="AUR62019454"/>
</dbReference>
<organism evidence="2 3">
    <name type="scientific">Chenopodium quinoa</name>
    <name type="common">Quinoa</name>
    <dbReference type="NCBI Taxonomy" id="63459"/>
    <lineage>
        <taxon>Eukaryota</taxon>
        <taxon>Viridiplantae</taxon>
        <taxon>Streptophyta</taxon>
        <taxon>Embryophyta</taxon>
        <taxon>Tracheophyta</taxon>
        <taxon>Spermatophyta</taxon>
        <taxon>Magnoliopsida</taxon>
        <taxon>eudicotyledons</taxon>
        <taxon>Gunneridae</taxon>
        <taxon>Pentapetalae</taxon>
        <taxon>Caryophyllales</taxon>
        <taxon>Chenopodiaceae</taxon>
        <taxon>Chenopodioideae</taxon>
        <taxon>Atripliceae</taxon>
        <taxon>Chenopodium</taxon>
    </lineage>
</organism>
<accession>A0A803LVF3</accession>
<name>A0A803LVF3_CHEQI</name>
<feature type="region of interest" description="Disordered" evidence="1">
    <location>
        <begin position="137"/>
        <end position="160"/>
    </location>
</feature>
<evidence type="ECO:0000313" key="3">
    <source>
        <dbReference type="Proteomes" id="UP000596660"/>
    </source>
</evidence>
<protein>
    <submittedName>
        <fullName evidence="2">Uncharacterized protein</fullName>
    </submittedName>
</protein>
<feature type="region of interest" description="Disordered" evidence="1">
    <location>
        <begin position="24"/>
        <end position="45"/>
    </location>
</feature>
<dbReference type="Proteomes" id="UP000596660">
    <property type="component" value="Unplaced"/>
</dbReference>
<keyword evidence="3" id="KW-1185">Reference proteome</keyword>
<proteinExistence type="predicted"/>